<protein>
    <recommendedName>
        <fullName evidence="5">DNA repair protein XRCC4</fullName>
    </recommendedName>
</protein>
<dbReference type="AlphaFoldDB" id="A0A9W9TT87"/>
<feature type="region of interest" description="Disordered" evidence="2">
    <location>
        <begin position="239"/>
        <end position="359"/>
    </location>
</feature>
<evidence type="ECO:0008006" key="5">
    <source>
        <dbReference type="Google" id="ProtNLM"/>
    </source>
</evidence>
<dbReference type="GeneID" id="83199908"/>
<dbReference type="PANTHER" id="PTHR42067">
    <property type="entry name" value="YALI0C15378P"/>
    <property type="match status" value="1"/>
</dbReference>
<feature type="compositionally biased region" description="Basic and acidic residues" evidence="2">
    <location>
        <begin position="286"/>
        <end position="295"/>
    </location>
</feature>
<name>A0A9W9TT87_9EURO</name>
<proteinExistence type="predicted"/>
<organism evidence="3 4">
    <name type="scientific">Penicillium chermesinum</name>
    <dbReference type="NCBI Taxonomy" id="63820"/>
    <lineage>
        <taxon>Eukaryota</taxon>
        <taxon>Fungi</taxon>
        <taxon>Dikarya</taxon>
        <taxon>Ascomycota</taxon>
        <taxon>Pezizomycotina</taxon>
        <taxon>Eurotiomycetes</taxon>
        <taxon>Eurotiomycetidae</taxon>
        <taxon>Eurotiales</taxon>
        <taxon>Aspergillaceae</taxon>
        <taxon>Penicillium</taxon>
    </lineage>
</organism>
<gene>
    <name evidence="3" type="ORF">N7468_003308</name>
</gene>
<evidence type="ECO:0000313" key="3">
    <source>
        <dbReference type="EMBL" id="KAJ5238689.1"/>
    </source>
</evidence>
<sequence length="359" mass="39618">MSLPRVIRIARSDESNTFILLNVRSAGPAPLDVRLTATEGESPYTALVQASQIGKFRFKNYQGSDQEWNHIVSLILGQSIAIRESGPLAGLEATASIAETKNEGKEIVITIRKKVQSITQKLGAFILKQDDEQAIELFEWSGIAAATAESFRSQVMGLNDRCRVAEDTINRLKEQLEDLLQAKDQHEQQLMASFAHLLNEKKLKIRTQQRLLASATVDPVKVSELRGVVARSIYSRETESLAKRRAQDVDHSDGVSGGDSNQMDIDRPNSAGSFASQTTDDEDQDLATHDTHGDELQPSGAQATPTEDREQMHSPNATAPPRRQLPFTRRVLPESNNETKTVSTEMADEPAGETDDDEL</sequence>
<evidence type="ECO:0000256" key="2">
    <source>
        <dbReference type="SAM" id="MobiDB-lite"/>
    </source>
</evidence>
<dbReference type="OrthoDB" id="8064436at2759"/>
<feature type="compositionally biased region" description="Acidic residues" evidence="2">
    <location>
        <begin position="346"/>
        <end position="359"/>
    </location>
</feature>
<dbReference type="SUPFAM" id="SSF58022">
    <property type="entry name" value="XRCC4, C-terminal oligomerization domain"/>
    <property type="match status" value="1"/>
</dbReference>
<reference evidence="3" key="2">
    <citation type="journal article" date="2023" name="IMA Fungus">
        <title>Comparative genomic study of the Penicillium genus elucidates a diverse pangenome and 15 lateral gene transfer events.</title>
        <authorList>
            <person name="Petersen C."/>
            <person name="Sorensen T."/>
            <person name="Nielsen M.R."/>
            <person name="Sondergaard T.E."/>
            <person name="Sorensen J.L."/>
            <person name="Fitzpatrick D.A."/>
            <person name="Frisvad J.C."/>
            <person name="Nielsen K.L."/>
        </authorList>
    </citation>
    <scope>NUCLEOTIDE SEQUENCE</scope>
    <source>
        <strain evidence="3">IBT 19713</strain>
    </source>
</reference>
<dbReference type="EMBL" id="JAPQKS010000003">
    <property type="protein sequence ID" value="KAJ5238689.1"/>
    <property type="molecule type" value="Genomic_DNA"/>
</dbReference>
<dbReference type="RefSeq" id="XP_058331608.1">
    <property type="nucleotide sequence ID" value="XM_058472605.1"/>
</dbReference>
<dbReference type="InterPro" id="IPR014751">
    <property type="entry name" value="XRCC4-like_C"/>
</dbReference>
<feature type="compositionally biased region" description="Polar residues" evidence="2">
    <location>
        <begin position="334"/>
        <end position="344"/>
    </location>
</feature>
<feature type="compositionally biased region" description="Basic and acidic residues" evidence="2">
    <location>
        <begin position="239"/>
        <end position="253"/>
    </location>
</feature>
<evidence type="ECO:0000313" key="4">
    <source>
        <dbReference type="Proteomes" id="UP001150941"/>
    </source>
</evidence>
<evidence type="ECO:0000256" key="1">
    <source>
        <dbReference type="SAM" id="Coils"/>
    </source>
</evidence>
<keyword evidence="4" id="KW-1185">Reference proteome</keyword>
<comment type="caution">
    <text evidence="3">The sequence shown here is derived from an EMBL/GenBank/DDBJ whole genome shotgun (WGS) entry which is preliminary data.</text>
</comment>
<dbReference type="PANTHER" id="PTHR42067:SF1">
    <property type="entry name" value="MITOTIC APPARATUS PROTEIN P62"/>
    <property type="match status" value="1"/>
</dbReference>
<accession>A0A9W9TT87</accession>
<feature type="coiled-coil region" evidence="1">
    <location>
        <begin position="155"/>
        <end position="189"/>
    </location>
</feature>
<reference evidence="3" key="1">
    <citation type="submission" date="2022-11" db="EMBL/GenBank/DDBJ databases">
        <authorList>
            <person name="Petersen C."/>
        </authorList>
    </citation>
    <scope>NUCLEOTIDE SEQUENCE</scope>
    <source>
        <strain evidence="3">IBT 19713</strain>
    </source>
</reference>
<dbReference type="Gene3D" id="1.20.5.370">
    <property type="match status" value="1"/>
</dbReference>
<dbReference type="Proteomes" id="UP001150941">
    <property type="component" value="Unassembled WGS sequence"/>
</dbReference>
<keyword evidence="1" id="KW-0175">Coiled coil</keyword>